<dbReference type="RefSeq" id="WP_137193819.1">
    <property type="nucleotide sequence ID" value="NZ_CP039964.1"/>
</dbReference>
<organism evidence="1 2">
    <name type="scientific">Pseudorhodobacter turbinis</name>
    <dbReference type="NCBI Taxonomy" id="2500533"/>
    <lineage>
        <taxon>Bacteria</taxon>
        <taxon>Pseudomonadati</taxon>
        <taxon>Pseudomonadota</taxon>
        <taxon>Alphaproteobacteria</taxon>
        <taxon>Rhodobacterales</taxon>
        <taxon>Paracoccaceae</taxon>
        <taxon>Pseudorhodobacter</taxon>
    </lineage>
</organism>
<accession>A0A4P8EH12</accession>
<evidence type="ECO:0000313" key="2">
    <source>
        <dbReference type="Proteomes" id="UP000298631"/>
    </source>
</evidence>
<name>A0A4P8EH12_9RHOB</name>
<dbReference type="KEGG" id="pseb:EOK75_09910"/>
<evidence type="ECO:0000313" key="1">
    <source>
        <dbReference type="EMBL" id="QCO56032.1"/>
    </source>
</evidence>
<dbReference type="EMBL" id="CP039964">
    <property type="protein sequence ID" value="QCO56032.1"/>
    <property type="molecule type" value="Genomic_DNA"/>
</dbReference>
<keyword evidence="2" id="KW-1185">Reference proteome</keyword>
<reference evidence="1 2" key="1">
    <citation type="submission" date="2019-05" db="EMBL/GenBank/DDBJ databases">
        <title>Pseudorhodobacter turbinis sp. nov., isolated from the gut of the Korean turban shell.</title>
        <authorList>
            <person name="Jeong Y.-S."/>
            <person name="Kang W.-R."/>
            <person name="Bae J.-W."/>
        </authorList>
    </citation>
    <scope>NUCLEOTIDE SEQUENCE [LARGE SCALE GENOMIC DNA]</scope>
    <source>
        <strain evidence="1 2">S12M18</strain>
    </source>
</reference>
<dbReference type="AlphaFoldDB" id="A0A4P8EH12"/>
<proteinExistence type="predicted"/>
<protein>
    <submittedName>
        <fullName evidence="1">Uncharacterized protein</fullName>
    </submittedName>
</protein>
<dbReference type="Proteomes" id="UP000298631">
    <property type="component" value="Chromosome"/>
</dbReference>
<gene>
    <name evidence="1" type="ORF">EOK75_09910</name>
</gene>
<sequence>MSAKIALASAGAVPGYPIPGIFVPFSNMRRVIGGHAQRITIGEIVLLCVAVFKGGLPPDCGRQAKDYAALHPPL</sequence>